<proteinExistence type="predicted"/>
<dbReference type="InterPro" id="IPR036770">
    <property type="entry name" value="Ankyrin_rpt-contain_sf"/>
</dbReference>
<dbReference type="InterPro" id="IPR035994">
    <property type="entry name" value="Nucleoside_phosphorylase_sf"/>
</dbReference>
<accession>A0A072PIW7</accession>
<evidence type="ECO:0000313" key="5">
    <source>
        <dbReference type="Proteomes" id="UP000027920"/>
    </source>
</evidence>
<dbReference type="Pfam" id="PF13637">
    <property type="entry name" value="Ank_4"/>
    <property type="match status" value="1"/>
</dbReference>
<dbReference type="STRING" id="1182545.A0A072PIW7"/>
<dbReference type="InterPro" id="IPR054471">
    <property type="entry name" value="GPIID_WHD"/>
</dbReference>
<keyword evidence="2" id="KW-0040">ANK repeat</keyword>
<keyword evidence="5" id="KW-1185">Reference proteome</keyword>
<dbReference type="OrthoDB" id="4133481at2759"/>
<dbReference type="InterPro" id="IPR007111">
    <property type="entry name" value="NACHT_NTPase"/>
</dbReference>
<feature type="domain" description="NACHT" evidence="3">
    <location>
        <begin position="372"/>
        <end position="524"/>
    </location>
</feature>
<dbReference type="EMBL" id="AMGV01000003">
    <property type="protein sequence ID" value="KEF59781.1"/>
    <property type="molecule type" value="Genomic_DNA"/>
</dbReference>
<dbReference type="PANTHER" id="PTHR46082">
    <property type="entry name" value="ATP/GTP-BINDING PROTEIN-RELATED"/>
    <property type="match status" value="1"/>
</dbReference>
<dbReference type="InterPro" id="IPR053137">
    <property type="entry name" value="NLR-like"/>
</dbReference>
<dbReference type="PROSITE" id="PS50088">
    <property type="entry name" value="ANK_REPEAT"/>
    <property type="match status" value="3"/>
</dbReference>
<dbReference type="SUPFAM" id="SSF48403">
    <property type="entry name" value="Ankyrin repeat"/>
    <property type="match status" value="1"/>
</dbReference>
<dbReference type="RefSeq" id="XP_013262371.1">
    <property type="nucleotide sequence ID" value="XM_013406917.1"/>
</dbReference>
<dbReference type="GO" id="GO:0003824">
    <property type="term" value="F:catalytic activity"/>
    <property type="evidence" value="ECO:0007669"/>
    <property type="project" value="InterPro"/>
</dbReference>
<dbReference type="Proteomes" id="UP000027920">
    <property type="component" value="Unassembled WGS sequence"/>
</dbReference>
<dbReference type="Gene3D" id="3.40.50.1580">
    <property type="entry name" value="Nucleoside phosphorylase domain"/>
    <property type="match status" value="1"/>
</dbReference>
<dbReference type="VEuPathDB" id="FungiDB:A1O9_04629"/>
<evidence type="ECO:0000256" key="1">
    <source>
        <dbReference type="ARBA" id="ARBA00022737"/>
    </source>
</evidence>
<keyword evidence="1" id="KW-0677">Repeat</keyword>
<protein>
    <recommendedName>
        <fullName evidence="3">NACHT domain-containing protein</fullName>
    </recommendedName>
</protein>
<dbReference type="HOGENOM" id="CLU_000288_34_9_1"/>
<dbReference type="Gene3D" id="1.25.40.20">
    <property type="entry name" value="Ankyrin repeat-containing domain"/>
    <property type="match status" value="1"/>
</dbReference>
<comment type="caution">
    <text evidence="4">The sequence shown here is derived from an EMBL/GenBank/DDBJ whole genome shotgun (WGS) entry which is preliminary data.</text>
</comment>
<feature type="repeat" description="ANK" evidence="2">
    <location>
        <begin position="873"/>
        <end position="905"/>
    </location>
</feature>
<dbReference type="SUPFAM" id="SSF53167">
    <property type="entry name" value="Purine and uridine phosphorylases"/>
    <property type="match status" value="1"/>
</dbReference>
<dbReference type="Pfam" id="PF12796">
    <property type="entry name" value="Ank_2"/>
    <property type="match status" value="1"/>
</dbReference>
<gene>
    <name evidence="4" type="ORF">A1O9_04629</name>
</gene>
<dbReference type="Pfam" id="PF24883">
    <property type="entry name" value="NPHP3_N"/>
    <property type="match status" value="1"/>
</dbReference>
<dbReference type="PROSITE" id="PS50297">
    <property type="entry name" value="ANK_REP_REGION"/>
    <property type="match status" value="2"/>
</dbReference>
<dbReference type="InterPro" id="IPR056884">
    <property type="entry name" value="NPHP3-like_N"/>
</dbReference>
<dbReference type="InterPro" id="IPR002110">
    <property type="entry name" value="Ankyrin_rpt"/>
</dbReference>
<feature type="repeat" description="ANK" evidence="2">
    <location>
        <begin position="907"/>
        <end position="939"/>
    </location>
</feature>
<sequence>MVSREHYTVGWVCALAVEVEAAKATLDRIHTVLPADPTKNDTNNYVLGSLNGHNVVVAYPASGEYGTTSVVIQLRASFNSLRFILMVGIGGGVPGAKEDIRLGDIVVGKSTADRPAFVQYDLGGEGTAYQIINGKALDQPSPLLLTAAGKAETAHIFDESLLPRYVSEIVQKDTSTFAHPGSEQDVLFDPDYDHISIESAEDGCDHCNPDKICNRPPREDQNPIVHYGPIASSNRLMRHGATRDKLADEQGILCFETEAAGLIAADQCLLIRGICDYADSHSSRLWHAYAAAAAAAYAKELLSFIPTIPKPMYGAANSYVVAAPILDALLLTRPEVDRRSLIALKGRRVDGTCEWLMQHSSYQKWLVDADHPLLWISGGPGKGKTMLAIYLTEELQLAVDSTDDVLLYYFCSNRDKNRNTALTIMRGILHQWVNLQPQLAQHIKHSFEGTETTKYTISSFISLWRIFLTLLRQSGSSKVVLVLDGLDECEKESLRQLLDAVGNYVSRSGGRSKPRLKLILLSRPQPAILESKLGGYQRIKMDESDTEISNDVERYIFAKVAELAIEQNLSEEMIVHVRQTLLAGAEGTFLWVGFVANELQGRNWSKFNDILRSVPKGLGGIYRRLLQQVEDKEQLVSILRWIVLAARPLAVDELTMAAGIKASGNLQATEVMKNRLAFCGLMVKIEGDVVNLVHESAKEFFQSEQVNVEGVNMFYMNQNTHRILLQTCLSHIEGSYGCGRTHSDKPLHNSLVAYASLYWPVHFQQAINVIDAPSEFSRPFFQVASPIREEWWKFFWEQEKSGGIPPSFTLLHLAAYLGNLKWAKILLAEHARLISRKDNYGRTPLSWAVSRGHWDMAKLLLDHGARVDAKDRSKLTALHIAVSGQHKELVSLLLKHHARLECKAKDDGDTPLIRAIQANSKDIVKLLLEHGARVDELPTPPGVASLKGPQEPLEERAKELLGLQQQLFSARYENASRRVDMVMKAGSLSFRFPLILSLVTLYLKFMAVGRWNSLSVLQELVKDNKTAELRQWAQAYGKFYVQLAAARDPKRLEAMTDLPTTILQAVSADDLKALLVIMVMVGSECKLATIRLGWRQGDIITARAFSHWAQIACRRDAEEFLHFGVREFLADFDSSIQKGNREENVARATLLLTCHVGMLENKEPRPIEYFATVIAEFYAGYIGGSHEDELFSDANQSCASELAAISQDHDSPRLLLFLTSIFQFAQRSREKGEDRFLNMPSASCLILCQNNTSTHQWLIGEALPETLSVLISQQQPGPLQKRACKTLVECLIIGKQYGFVLPGVLRQRVQQHLHTLMGVDVMLHHIVGR</sequence>
<dbReference type="Gene3D" id="3.40.50.300">
    <property type="entry name" value="P-loop containing nucleotide triphosphate hydrolases"/>
    <property type="match status" value="1"/>
</dbReference>
<dbReference type="GeneID" id="25279558"/>
<feature type="repeat" description="ANK" evidence="2">
    <location>
        <begin position="840"/>
        <end position="872"/>
    </location>
</feature>
<dbReference type="SUPFAM" id="SSF52540">
    <property type="entry name" value="P-loop containing nucleoside triphosphate hydrolases"/>
    <property type="match status" value="1"/>
</dbReference>
<reference evidence="4 5" key="1">
    <citation type="submission" date="2013-03" db="EMBL/GenBank/DDBJ databases">
        <title>The Genome Sequence of Exophiala aquamarina CBS 119918.</title>
        <authorList>
            <consortium name="The Broad Institute Genomics Platform"/>
            <person name="Cuomo C."/>
            <person name="de Hoog S."/>
            <person name="Gorbushina A."/>
            <person name="Walker B."/>
            <person name="Young S.K."/>
            <person name="Zeng Q."/>
            <person name="Gargeya S."/>
            <person name="Fitzgerald M."/>
            <person name="Haas B."/>
            <person name="Abouelleil A."/>
            <person name="Allen A.W."/>
            <person name="Alvarado L."/>
            <person name="Arachchi H.M."/>
            <person name="Berlin A.M."/>
            <person name="Chapman S.B."/>
            <person name="Gainer-Dewar J."/>
            <person name="Goldberg J."/>
            <person name="Griggs A."/>
            <person name="Gujja S."/>
            <person name="Hansen M."/>
            <person name="Howarth C."/>
            <person name="Imamovic A."/>
            <person name="Ireland A."/>
            <person name="Larimer J."/>
            <person name="McCowan C."/>
            <person name="Murphy C."/>
            <person name="Pearson M."/>
            <person name="Poon T.W."/>
            <person name="Priest M."/>
            <person name="Roberts A."/>
            <person name="Saif S."/>
            <person name="Shea T."/>
            <person name="Sisk P."/>
            <person name="Sykes S."/>
            <person name="Wortman J."/>
            <person name="Nusbaum C."/>
            <person name="Birren B."/>
        </authorList>
    </citation>
    <scope>NUCLEOTIDE SEQUENCE [LARGE SCALE GENOMIC DNA]</scope>
    <source>
        <strain evidence="4 5">CBS 119918</strain>
    </source>
</reference>
<dbReference type="GO" id="GO:0009116">
    <property type="term" value="P:nucleoside metabolic process"/>
    <property type="evidence" value="ECO:0007669"/>
    <property type="project" value="InterPro"/>
</dbReference>
<dbReference type="PROSITE" id="PS50837">
    <property type="entry name" value="NACHT"/>
    <property type="match status" value="1"/>
</dbReference>
<name>A0A072PIW7_9EURO</name>
<organism evidence="4 5">
    <name type="scientific">Exophiala aquamarina CBS 119918</name>
    <dbReference type="NCBI Taxonomy" id="1182545"/>
    <lineage>
        <taxon>Eukaryota</taxon>
        <taxon>Fungi</taxon>
        <taxon>Dikarya</taxon>
        <taxon>Ascomycota</taxon>
        <taxon>Pezizomycotina</taxon>
        <taxon>Eurotiomycetes</taxon>
        <taxon>Chaetothyriomycetidae</taxon>
        <taxon>Chaetothyriales</taxon>
        <taxon>Herpotrichiellaceae</taxon>
        <taxon>Exophiala</taxon>
    </lineage>
</organism>
<evidence type="ECO:0000256" key="2">
    <source>
        <dbReference type="PROSITE-ProRule" id="PRU00023"/>
    </source>
</evidence>
<dbReference type="SMART" id="SM00248">
    <property type="entry name" value="ANK"/>
    <property type="match status" value="4"/>
</dbReference>
<evidence type="ECO:0000259" key="3">
    <source>
        <dbReference type="PROSITE" id="PS50837"/>
    </source>
</evidence>
<dbReference type="Pfam" id="PF22939">
    <property type="entry name" value="WHD_GPIID"/>
    <property type="match status" value="1"/>
</dbReference>
<dbReference type="PANTHER" id="PTHR46082:SF11">
    <property type="entry name" value="AAA+ ATPASE DOMAIN-CONTAINING PROTEIN-RELATED"/>
    <property type="match status" value="1"/>
</dbReference>
<dbReference type="InterPro" id="IPR027417">
    <property type="entry name" value="P-loop_NTPase"/>
</dbReference>
<evidence type="ECO:0000313" key="4">
    <source>
        <dbReference type="EMBL" id="KEF59781.1"/>
    </source>
</evidence>